<dbReference type="SUPFAM" id="SSF53167">
    <property type="entry name" value="Purine and uridine phosphorylases"/>
    <property type="match status" value="1"/>
</dbReference>
<dbReference type="GO" id="GO:0008930">
    <property type="term" value="F:methylthioadenosine nucleosidase activity"/>
    <property type="evidence" value="ECO:0007669"/>
    <property type="project" value="TreeGrafter"/>
</dbReference>
<comment type="caution">
    <text evidence="2">The sequence shown here is derived from an EMBL/GenBank/DDBJ whole genome shotgun (WGS) entry which is preliminary data.</text>
</comment>
<feature type="domain" description="Nucleoside phosphorylase" evidence="1">
    <location>
        <begin position="25"/>
        <end position="255"/>
    </location>
</feature>
<reference evidence="2 3" key="1">
    <citation type="journal article" date="2012" name="J. Bacteriol.">
        <title>Genome Sequence of the Filamentous Bacterium Fibrisoma limi BUZ 3T.</title>
        <authorList>
            <person name="Filippini M."/>
            <person name="Qi W."/>
            <person name="Jaenicke S."/>
            <person name="Goesmann A."/>
            <person name="Smits T.H."/>
            <person name="Bagheri H.C."/>
        </authorList>
    </citation>
    <scope>NUCLEOTIDE SEQUENCE [LARGE SCALE GENOMIC DNA]</scope>
    <source>
        <strain evidence="3">BUZ 3T</strain>
    </source>
</reference>
<dbReference type="AlphaFoldDB" id="I2GHI5"/>
<proteinExistence type="predicted"/>
<evidence type="ECO:0000313" key="2">
    <source>
        <dbReference type="EMBL" id="CCH53360.1"/>
    </source>
</evidence>
<dbReference type="Gene3D" id="3.40.50.1580">
    <property type="entry name" value="Nucleoside phosphorylase domain"/>
    <property type="match status" value="1"/>
</dbReference>
<dbReference type="PANTHER" id="PTHR46832:SF1">
    <property type="entry name" value="5'-METHYLTHIOADENOSINE_S-ADENOSYLHOMOCYSTEINE NUCLEOSIDASE"/>
    <property type="match status" value="1"/>
</dbReference>
<dbReference type="RefSeq" id="WP_009281944.1">
    <property type="nucleotide sequence ID" value="NZ_CAIT01000006.1"/>
</dbReference>
<keyword evidence="3" id="KW-1185">Reference proteome</keyword>
<dbReference type="OrthoDB" id="5519916at2"/>
<dbReference type="STRING" id="1185876.BN8_02452"/>
<dbReference type="Pfam" id="PF01048">
    <property type="entry name" value="PNP_UDP_1"/>
    <property type="match status" value="1"/>
</dbReference>
<dbReference type="Proteomes" id="UP000009309">
    <property type="component" value="Unassembled WGS sequence"/>
</dbReference>
<evidence type="ECO:0000259" key="1">
    <source>
        <dbReference type="Pfam" id="PF01048"/>
    </source>
</evidence>
<accession>I2GHI5</accession>
<dbReference type="GO" id="GO:0005829">
    <property type="term" value="C:cytosol"/>
    <property type="evidence" value="ECO:0007669"/>
    <property type="project" value="TreeGrafter"/>
</dbReference>
<dbReference type="EMBL" id="CAIT01000006">
    <property type="protein sequence ID" value="CCH53360.1"/>
    <property type="molecule type" value="Genomic_DNA"/>
</dbReference>
<dbReference type="GO" id="GO:0009116">
    <property type="term" value="P:nucleoside metabolic process"/>
    <property type="evidence" value="ECO:0007669"/>
    <property type="project" value="InterPro"/>
</dbReference>
<gene>
    <name evidence="2" type="ORF">BN8_02452</name>
</gene>
<dbReference type="InterPro" id="IPR035994">
    <property type="entry name" value="Nucleoside_phosphorylase_sf"/>
</dbReference>
<dbReference type="InterPro" id="IPR000845">
    <property type="entry name" value="Nucleoside_phosphorylase_d"/>
</dbReference>
<dbReference type="PANTHER" id="PTHR46832">
    <property type="entry name" value="5'-METHYLTHIOADENOSINE/S-ADENOSYLHOMOCYSTEINE NUCLEOSIDASE"/>
    <property type="match status" value="1"/>
</dbReference>
<dbReference type="eggNOG" id="COG0775">
    <property type="taxonomic scope" value="Bacteria"/>
</dbReference>
<dbReference type="GO" id="GO:0019284">
    <property type="term" value="P:L-methionine salvage from S-adenosylmethionine"/>
    <property type="evidence" value="ECO:0007669"/>
    <property type="project" value="TreeGrafter"/>
</dbReference>
<name>I2GHI5_9BACT</name>
<sequence length="294" mass="32483">MSSIAYADAPFDFIQSNLSSHFVLLVTATATETKHLHGQLTAIQKDLIYKIHKGSLTYFIGKLGLYNIIHVQCGMGTSSRDASIVTIKDAINDLKPKVIVMVGIAFGTNKKEQQIGDVLVSEVILPYEFKRVGEKYDIQRSGHAYASQILVNRFKSNFDWEYNLPNGKKADLKVGDILSGDKLIDNKSFRDNLVKSFPTAKGGEMEGAGLFSAANSKAEWILIKGICDFADGRKSTNKKENQAIAIEAAISASMILFNSPYAFDGIGIEVAQNDKKKNQLKLVTLKIFYLIYIV</sequence>
<evidence type="ECO:0000313" key="3">
    <source>
        <dbReference type="Proteomes" id="UP000009309"/>
    </source>
</evidence>
<protein>
    <recommendedName>
        <fullName evidence="1">Nucleoside phosphorylase domain-containing protein</fullName>
    </recommendedName>
</protein>
<organism evidence="2 3">
    <name type="scientific">Fibrisoma limi BUZ 3</name>
    <dbReference type="NCBI Taxonomy" id="1185876"/>
    <lineage>
        <taxon>Bacteria</taxon>
        <taxon>Pseudomonadati</taxon>
        <taxon>Bacteroidota</taxon>
        <taxon>Cytophagia</taxon>
        <taxon>Cytophagales</taxon>
        <taxon>Spirosomataceae</taxon>
        <taxon>Fibrisoma</taxon>
    </lineage>
</organism>
<dbReference type="GO" id="GO:0008782">
    <property type="term" value="F:adenosylhomocysteine nucleosidase activity"/>
    <property type="evidence" value="ECO:0007669"/>
    <property type="project" value="TreeGrafter"/>
</dbReference>